<name>A0A0M9A8T6_9HYME</name>
<accession>A0A0M9A8T6</accession>
<organism evidence="2 3">
    <name type="scientific">Melipona quadrifasciata</name>
    <dbReference type="NCBI Taxonomy" id="166423"/>
    <lineage>
        <taxon>Eukaryota</taxon>
        <taxon>Metazoa</taxon>
        <taxon>Ecdysozoa</taxon>
        <taxon>Arthropoda</taxon>
        <taxon>Hexapoda</taxon>
        <taxon>Insecta</taxon>
        <taxon>Pterygota</taxon>
        <taxon>Neoptera</taxon>
        <taxon>Endopterygota</taxon>
        <taxon>Hymenoptera</taxon>
        <taxon>Apocrita</taxon>
        <taxon>Aculeata</taxon>
        <taxon>Apoidea</taxon>
        <taxon>Anthophila</taxon>
        <taxon>Apidae</taxon>
        <taxon>Melipona</taxon>
    </lineage>
</organism>
<proteinExistence type="predicted"/>
<evidence type="ECO:0000256" key="1">
    <source>
        <dbReference type="SAM" id="MobiDB-lite"/>
    </source>
</evidence>
<evidence type="ECO:0000313" key="3">
    <source>
        <dbReference type="Proteomes" id="UP000053105"/>
    </source>
</evidence>
<evidence type="ECO:0000313" key="2">
    <source>
        <dbReference type="EMBL" id="KOX78283.1"/>
    </source>
</evidence>
<keyword evidence="3" id="KW-1185">Reference proteome</keyword>
<dbReference type="EMBL" id="KQ435724">
    <property type="protein sequence ID" value="KOX78283.1"/>
    <property type="molecule type" value="Genomic_DNA"/>
</dbReference>
<dbReference type="AlphaFoldDB" id="A0A0M9A8T6"/>
<reference evidence="2 3" key="1">
    <citation type="submission" date="2015-07" db="EMBL/GenBank/DDBJ databases">
        <title>The genome of Melipona quadrifasciata.</title>
        <authorList>
            <person name="Pan H."/>
            <person name="Kapheim K."/>
        </authorList>
    </citation>
    <scope>NUCLEOTIDE SEQUENCE [LARGE SCALE GENOMIC DNA]</scope>
    <source>
        <strain evidence="2">0111107301</strain>
        <tissue evidence="2">Whole body</tissue>
    </source>
</reference>
<feature type="region of interest" description="Disordered" evidence="1">
    <location>
        <begin position="60"/>
        <end position="89"/>
    </location>
</feature>
<sequence length="123" mass="14338">MQVLKSVTLTIELEKKSNCGVQRPTHWIINPEKQERLRNYASTKVELSLALRRTSNGSIAAQPRRYLQKKTEKEKKEESGWSLASSEPDMRRGYERICSATETRKWLAEIVQNDHLYECERAT</sequence>
<protein>
    <submittedName>
        <fullName evidence="2">Uncharacterized protein</fullName>
    </submittedName>
</protein>
<dbReference type="Proteomes" id="UP000053105">
    <property type="component" value="Unassembled WGS sequence"/>
</dbReference>
<feature type="compositionally biased region" description="Basic and acidic residues" evidence="1">
    <location>
        <begin position="69"/>
        <end position="79"/>
    </location>
</feature>
<gene>
    <name evidence="2" type="ORF">WN51_07689</name>
</gene>